<evidence type="ECO:0000313" key="3">
    <source>
        <dbReference type="EMBL" id="KAF2117415.1"/>
    </source>
</evidence>
<dbReference type="OrthoDB" id="2262349at2759"/>
<organism evidence="3 4">
    <name type="scientific">Lophiotrema nucula</name>
    <dbReference type="NCBI Taxonomy" id="690887"/>
    <lineage>
        <taxon>Eukaryota</taxon>
        <taxon>Fungi</taxon>
        <taxon>Dikarya</taxon>
        <taxon>Ascomycota</taxon>
        <taxon>Pezizomycotina</taxon>
        <taxon>Dothideomycetes</taxon>
        <taxon>Pleosporomycetidae</taxon>
        <taxon>Pleosporales</taxon>
        <taxon>Lophiotremataceae</taxon>
        <taxon>Lophiotrema</taxon>
    </lineage>
</organism>
<accession>A0A6A5ZDZ7</accession>
<protein>
    <submittedName>
        <fullName evidence="3">Nucleophile aminohydrolase</fullName>
    </submittedName>
</protein>
<dbReference type="AlphaFoldDB" id="A0A6A5ZDZ7"/>
<dbReference type="GO" id="GO:0016787">
    <property type="term" value="F:hydrolase activity"/>
    <property type="evidence" value="ECO:0007669"/>
    <property type="project" value="UniProtKB-KW"/>
</dbReference>
<dbReference type="InterPro" id="IPR000246">
    <property type="entry name" value="Peptidase_T2"/>
</dbReference>
<dbReference type="Pfam" id="PF01112">
    <property type="entry name" value="Asparaginase_2"/>
    <property type="match status" value="1"/>
</dbReference>
<sequence>MASQSPQPRITPRIIIHGGAGNITQTTVPRDRYDAYEASLRRILASSAKELAKPGATALDVATHAVTLLENDPLYNSGHGAVFTLDGSNELECSIMVSNPQLYKKRGVGLMLLKHVKNPIKLAREILIRGNEEDGGGLKDHCQYSGEYVESLAKEWGIEMVDPSYFWTKKKWEEHKRGLKEDEDKKKRARELQAAGRSNEAIQVATGLSDWEKNNYIPLGTCGAVVLDSFGFICTATSTGGLTNKIPGRVGDTPTMGAGYWAEEFFSPLGIVHPPPPQMLYQPSTISSPLDKMSRGNITGLLSECFPTGTTVPNSPPAADEKTPPRATECVIRHAVGTSSSGNGDSFVRLAAATTTASYAHFTPATFSKAMTWMTGPNGELQKSAGDRWGKVHEGTGGMIGIETVGTKGEVVCDYNCGGMFRAWIEEDGKQKCLIFRKEGWESGPKGWEEGMGL</sequence>
<dbReference type="SUPFAM" id="SSF56235">
    <property type="entry name" value="N-terminal nucleophile aminohydrolases (Ntn hydrolases)"/>
    <property type="match status" value="1"/>
</dbReference>
<evidence type="ECO:0000313" key="4">
    <source>
        <dbReference type="Proteomes" id="UP000799770"/>
    </source>
</evidence>
<dbReference type="Gene3D" id="3.60.20.30">
    <property type="entry name" value="(Glycosyl)asparaginase"/>
    <property type="match status" value="1"/>
</dbReference>
<feature type="site" description="Cleavage; by autolysis" evidence="2">
    <location>
        <begin position="220"/>
        <end position="221"/>
    </location>
</feature>
<evidence type="ECO:0000256" key="2">
    <source>
        <dbReference type="PIRSR" id="PIRSR600246-3"/>
    </source>
</evidence>
<reference evidence="3" key="1">
    <citation type="journal article" date="2020" name="Stud. Mycol.">
        <title>101 Dothideomycetes genomes: a test case for predicting lifestyles and emergence of pathogens.</title>
        <authorList>
            <person name="Haridas S."/>
            <person name="Albert R."/>
            <person name="Binder M."/>
            <person name="Bloem J."/>
            <person name="Labutti K."/>
            <person name="Salamov A."/>
            <person name="Andreopoulos B."/>
            <person name="Baker S."/>
            <person name="Barry K."/>
            <person name="Bills G."/>
            <person name="Bluhm B."/>
            <person name="Cannon C."/>
            <person name="Castanera R."/>
            <person name="Culley D."/>
            <person name="Daum C."/>
            <person name="Ezra D."/>
            <person name="Gonzalez J."/>
            <person name="Henrissat B."/>
            <person name="Kuo A."/>
            <person name="Liang C."/>
            <person name="Lipzen A."/>
            <person name="Lutzoni F."/>
            <person name="Magnuson J."/>
            <person name="Mondo S."/>
            <person name="Nolan M."/>
            <person name="Ohm R."/>
            <person name="Pangilinan J."/>
            <person name="Park H.-J."/>
            <person name="Ramirez L."/>
            <person name="Alfaro M."/>
            <person name="Sun H."/>
            <person name="Tritt A."/>
            <person name="Yoshinaga Y."/>
            <person name="Zwiers L.-H."/>
            <person name="Turgeon B."/>
            <person name="Goodwin S."/>
            <person name="Spatafora J."/>
            <person name="Crous P."/>
            <person name="Grigoriev I."/>
        </authorList>
    </citation>
    <scope>NUCLEOTIDE SEQUENCE</scope>
    <source>
        <strain evidence="3">CBS 627.86</strain>
    </source>
</reference>
<dbReference type="PANTHER" id="PTHR10188">
    <property type="entry name" value="L-ASPARAGINASE"/>
    <property type="match status" value="1"/>
</dbReference>
<dbReference type="GO" id="GO:0005737">
    <property type="term" value="C:cytoplasm"/>
    <property type="evidence" value="ECO:0007669"/>
    <property type="project" value="TreeGrafter"/>
</dbReference>
<proteinExistence type="predicted"/>
<name>A0A6A5ZDZ7_9PLEO</name>
<gene>
    <name evidence="3" type="ORF">BDV96DRAFT_611786</name>
</gene>
<dbReference type="EMBL" id="ML977319">
    <property type="protein sequence ID" value="KAF2117415.1"/>
    <property type="molecule type" value="Genomic_DNA"/>
</dbReference>
<dbReference type="CDD" id="cd04701">
    <property type="entry name" value="Asparaginase_2"/>
    <property type="match status" value="1"/>
</dbReference>
<keyword evidence="4" id="KW-1185">Reference proteome</keyword>
<dbReference type="PANTHER" id="PTHR10188:SF43">
    <property type="entry name" value="ASPARAGINASE (EUROFUNG)"/>
    <property type="match status" value="1"/>
</dbReference>
<keyword evidence="3" id="KW-0378">Hydrolase</keyword>
<dbReference type="Proteomes" id="UP000799770">
    <property type="component" value="Unassembled WGS sequence"/>
</dbReference>
<feature type="active site" description="Nucleophile" evidence="1">
    <location>
        <position position="221"/>
    </location>
</feature>
<evidence type="ECO:0000256" key="1">
    <source>
        <dbReference type="PIRSR" id="PIRSR600246-1"/>
    </source>
</evidence>
<dbReference type="InterPro" id="IPR029055">
    <property type="entry name" value="Ntn_hydrolases_N"/>
</dbReference>